<sequence length="88" mass="10426">MAVNKEDAHKLLDQLNEKETEYAVRILSIVLKHPNQEKLMEEIEEYLDDLDLVERFGDRANASPDQFKTLSEGMTMKELLEEYRRNKK</sequence>
<evidence type="ECO:0000313" key="1">
    <source>
        <dbReference type="EMBL" id="MDR6226184.1"/>
    </source>
</evidence>
<keyword evidence="1" id="KW-0808">Transferase</keyword>
<proteinExistence type="predicted"/>
<keyword evidence="2" id="KW-1185">Reference proteome</keyword>
<evidence type="ECO:0000313" key="2">
    <source>
        <dbReference type="Proteomes" id="UP001185012"/>
    </source>
</evidence>
<protein>
    <submittedName>
        <fullName evidence="1">Pantoate kinase</fullName>
    </submittedName>
</protein>
<dbReference type="Proteomes" id="UP001185012">
    <property type="component" value="Unassembled WGS sequence"/>
</dbReference>
<comment type="caution">
    <text evidence="1">The sequence shown here is derived from an EMBL/GenBank/DDBJ whole genome shotgun (WGS) entry which is preliminary data.</text>
</comment>
<keyword evidence="1" id="KW-0418">Kinase</keyword>
<name>A0ABU1IQI5_9BACL</name>
<accession>A0ABU1IQI5</accession>
<gene>
    <name evidence="1" type="ORF">JOE21_002190</name>
</gene>
<dbReference type="RefSeq" id="WP_309865753.1">
    <property type="nucleotide sequence ID" value="NZ_JAVDQG010000004.1"/>
</dbReference>
<dbReference type="GO" id="GO:0016301">
    <property type="term" value="F:kinase activity"/>
    <property type="evidence" value="ECO:0007669"/>
    <property type="project" value="UniProtKB-KW"/>
</dbReference>
<dbReference type="EMBL" id="JAVDQG010000004">
    <property type="protein sequence ID" value="MDR6226184.1"/>
    <property type="molecule type" value="Genomic_DNA"/>
</dbReference>
<organism evidence="1 2">
    <name type="scientific">Desmospora profundinema</name>
    <dbReference type="NCBI Taxonomy" id="1571184"/>
    <lineage>
        <taxon>Bacteria</taxon>
        <taxon>Bacillati</taxon>
        <taxon>Bacillota</taxon>
        <taxon>Bacilli</taxon>
        <taxon>Bacillales</taxon>
        <taxon>Thermoactinomycetaceae</taxon>
        <taxon>Desmospora</taxon>
    </lineage>
</organism>
<reference evidence="1 2" key="1">
    <citation type="submission" date="2023-07" db="EMBL/GenBank/DDBJ databases">
        <title>Genomic Encyclopedia of Type Strains, Phase IV (KMG-IV): sequencing the most valuable type-strain genomes for metagenomic binning, comparative biology and taxonomic classification.</title>
        <authorList>
            <person name="Goeker M."/>
        </authorList>
    </citation>
    <scope>NUCLEOTIDE SEQUENCE [LARGE SCALE GENOMIC DNA]</scope>
    <source>
        <strain evidence="1 2">DSM 45903</strain>
    </source>
</reference>